<dbReference type="RefSeq" id="WP_338435270.1">
    <property type="nucleotide sequence ID" value="NZ_JAUYVH010000001.1"/>
</dbReference>
<evidence type="ECO:0000313" key="2">
    <source>
        <dbReference type="Proteomes" id="UP001225596"/>
    </source>
</evidence>
<dbReference type="Proteomes" id="UP001225596">
    <property type="component" value="Unassembled WGS sequence"/>
</dbReference>
<protein>
    <submittedName>
        <fullName evidence="1">HPF/RaiA family ribosome-associated protein</fullName>
    </submittedName>
</protein>
<comment type="caution">
    <text evidence="1">The sequence shown here is derived from an EMBL/GenBank/DDBJ whole genome shotgun (WGS) entry which is preliminary data.</text>
</comment>
<dbReference type="InterPro" id="IPR036567">
    <property type="entry name" value="RHF-like"/>
</dbReference>
<proteinExistence type="predicted"/>
<dbReference type="SUPFAM" id="SSF69754">
    <property type="entry name" value="Ribosome binding protein Y (YfiA homologue)"/>
    <property type="match status" value="1"/>
</dbReference>
<evidence type="ECO:0000313" key="1">
    <source>
        <dbReference type="EMBL" id="MDQ9169383.1"/>
    </source>
</evidence>
<keyword evidence="2" id="KW-1185">Reference proteome</keyword>
<gene>
    <name evidence="1" type="ORF">Q8A64_03050</name>
</gene>
<accession>A0ABU1BK59</accession>
<dbReference type="EMBL" id="JAUYVH010000001">
    <property type="protein sequence ID" value="MDQ9169383.1"/>
    <property type="molecule type" value="Genomic_DNA"/>
</dbReference>
<dbReference type="Pfam" id="PF02482">
    <property type="entry name" value="Ribosomal_S30AE"/>
    <property type="match status" value="1"/>
</dbReference>
<sequence>MQILLASNRFWMEPTLQEYVKSKIRCAFSALKRKAVSIAVRLCDLDGPSGGRETMCEISVSMPGQPEILVKHVQQDMYAAIDMAVRRAAHRANRILLCKRSRVLKSVRAKFRIGD</sequence>
<dbReference type="InterPro" id="IPR003489">
    <property type="entry name" value="RHF/RaiA"/>
</dbReference>
<organism evidence="1 2">
    <name type="scientific">Keguizhuia sedimenti</name>
    <dbReference type="NCBI Taxonomy" id="3064264"/>
    <lineage>
        <taxon>Bacteria</taxon>
        <taxon>Pseudomonadati</taxon>
        <taxon>Pseudomonadota</taxon>
        <taxon>Betaproteobacteria</taxon>
        <taxon>Burkholderiales</taxon>
        <taxon>Oxalobacteraceae</taxon>
        <taxon>Keguizhuia</taxon>
    </lineage>
</organism>
<reference evidence="1 2" key="1">
    <citation type="submission" date="2023-08" db="EMBL/GenBank/DDBJ databases">
        <title>Oxalobacteraceae gen .nov., isolated from river sludge outside the plant.</title>
        <authorList>
            <person name="Zhao S.Y."/>
        </authorList>
    </citation>
    <scope>NUCLEOTIDE SEQUENCE [LARGE SCALE GENOMIC DNA]</scope>
    <source>
        <strain evidence="1 2">R-40</strain>
    </source>
</reference>
<dbReference type="Gene3D" id="3.30.160.100">
    <property type="entry name" value="Ribosome hibernation promotion factor-like"/>
    <property type="match status" value="1"/>
</dbReference>
<name>A0ABU1BK59_9BURK</name>